<feature type="transmembrane region" description="Helical" evidence="1">
    <location>
        <begin position="20"/>
        <end position="44"/>
    </location>
</feature>
<reference evidence="2" key="1">
    <citation type="submission" date="2018-02" db="EMBL/GenBank/DDBJ databases">
        <title>Rhizophora mucronata_Transcriptome.</title>
        <authorList>
            <person name="Meera S.P."/>
            <person name="Sreeshan A."/>
            <person name="Augustine A."/>
        </authorList>
    </citation>
    <scope>NUCLEOTIDE SEQUENCE</scope>
    <source>
        <tissue evidence="2">Leaf</tissue>
    </source>
</reference>
<protein>
    <submittedName>
        <fullName evidence="2">Uncharacterized protein</fullName>
    </submittedName>
</protein>
<dbReference type="EMBL" id="GGEC01013459">
    <property type="protein sequence ID" value="MBW93942.1"/>
    <property type="molecule type" value="Transcribed_RNA"/>
</dbReference>
<dbReference type="AlphaFoldDB" id="A0A2P2JKD8"/>
<feature type="transmembrane region" description="Helical" evidence="1">
    <location>
        <begin position="56"/>
        <end position="77"/>
    </location>
</feature>
<name>A0A2P2JKD8_RHIMU</name>
<accession>A0A2P2JKD8</accession>
<dbReference type="InterPro" id="IPR039638">
    <property type="entry name" value="MED33A/B"/>
</dbReference>
<dbReference type="GO" id="GO:2000762">
    <property type="term" value="P:regulation of phenylpropanoid metabolic process"/>
    <property type="evidence" value="ECO:0007669"/>
    <property type="project" value="InterPro"/>
</dbReference>
<dbReference type="PANTHER" id="PTHR33739:SF7">
    <property type="entry name" value="MEDIATOR OF RNA POLYMERASE II TRANSCRIPTION SUBUNIT 33B"/>
    <property type="match status" value="1"/>
</dbReference>
<keyword evidence="1" id="KW-1133">Transmembrane helix</keyword>
<evidence type="ECO:0000313" key="2">
    <source>
        <dbReference type="EMBL" id="MBW93942.1"/>
    </source>
</evidence>
<dbReference type="EMBL" id="GGEC01013461">
    <property type="protein sequence ID" value="MBW93944.1"/>
    <property type="molecule type" value="Transcribed_RNA"/>
</dbReference>
<sequence>MSVHQHEADSLFFVGRSFTVIGPALSSLVLSCPWLCMPVLTSLWAQKLLRSCFMSALRFASLISSTGGVGALLGHGFGPTFLEKSPQLPLEFYIQ</sequence>
<dbReference type="GO" id="GO:0016592">
    <property type="term" value="C:mediator complex"/>
    <property type="evidence" value="ECO:0007669"/>
    <property type="project" value="InterPro"/>
</dbReference>
<keyword evidence="1" id="KW-0812">Transmembrane</keyword>
<evidence type="ECO:0000256" key="1">
    <source>
        <dbReference type="SAM" id="Phobius"/>
    </source>
</evidence>
<keyword evidence="1" id="KW-0472">Membrane</keyword>
<organism evidence="2">
    <name type="scientific">Rhizophora mucronata</name>
    <name type="common">Asiatic mangrove</name>
    <dbReference type="NCBI Taxonomy" id="61149"/>
    <lineage>
        <taxon>Eukaryota</taxon>
        <taxon>Viridiplantae</taxon>
        <taxon>Streptophyta</taxon>
        <taxon>Embryophyta</taxon>
        <taxon>Tracheophyta</taxon>
        <taxon>Spermatophyta</taxon>
        <taxon>Magnoliopsida</taxon>
        <taxon>eudicotyledons</taxon>
        <taxon>Gunneridae</taxon>
        <taxon>Pentapetalae</taxon>
        <taxon>rosids</taxon>
        <taxon>fabids</taxon>
        <taxon>Malpighiales</taxon>
        <taxon>Rhizophoraceae</taxon>
        <taxon>Rhizophora</taxon>
    </lineage>
</organism>
<dbReference type="PANTHER" id="PTHR33739">
    <property type="entry name" value="OS07G0681500 PROTEIN"/>
    <property type="match status" value="1"/>
</dbReference>
<proteinExistence type="predicted"/>